<feature type="transmembrane region" description="Helical" evidence="15">
    <location>
        <begin position="12"/>
        <end position="34"/>
    </location>
</feature>
<dbReference type="PANTHER" id="PTHR45528:SF12">
    <property type="entry name" value="SENSOR HISTIDINE KINASE ARSS"/>
    <property type="match status" value="1"/>
</dbReference>
<dbReference type="SUPFAM" id="SSF47384">
    <property type="entry name" value="Homodimeric domain of signal transducing histidine kinase"/>
    <property type="match status" value="1"/>
</dbReference>
<proteinExistence type="predicted"/>
<evidence type="ECO:0000256" key="14">
    <source>
        <dbReference type="ARBA" id="ARBA00023136"/>
    </source>
</evidence>
<keyword evidence="6" id="KW-0597">Phosphoprotein</keyword>
<dbReference type="CDD" id="cd00075">
    <property type="entry name" value="HATPase"/>
    <property type="match status" value="1"/>
</dbReference>
<evidence type="ECO:0000259" key="16">
    <source>
        <dbReference type="PROSITE" id="PS50109"/>
    </source>
</evidence>
<name>A0A846MIP9_9BACL</name>
<evidence type="ECO:0000256" key="7">
    <source>
        <dbReference type="ARBA" id="ARBA00022679"/>
    </source>
</evidence>
<dbReference type="SUPFAM" id="SSF55874">
    <property type="entry name" value="ATPase domain of HSP90 chaperone/DNA topoisomerase II/histidine kinase"/>
    <property type="match status" value="1"/>
</dbReference>
<dbReference type="InterPro" id="IPR004358">
    <property type="entry name" value="Sig_transdc_His_kin-like_C"/>
</dbReference>
<keyword evidence="19" id="KW-1185">Reference proteome</keyword>
<dbReference type="InterPro" id="IPR050398">
    <property type="entry name" value="HssS/ArlS-like"/>
</dbReference>
<accession>A0A846MIP9</accession>
<dbReference type="Pfam" id="PF00672">
    <property type="entry name" value="HAMP"/>
    <property type="match status" value="1"/>
</dbReference>
<dbReference type="GO" id="GO:0000155">
    <property type="term" value="F:phosphorelay sensor kinase activity"/>
    <property type="evidence" value="ECO:0007669"/>
    <property type="project" value="InterPro"/>
</dbReference>
<dbReference type="GO" id="GO:0005886">
    <property type="term" value="C:plasma membrane"/>
    <property type="evidence" value="ECO:0007669"/>
    <property type="project" value="UniProtKB-SubCell"/>
</dbReference>
<keyword evidence="9" id="KW-0547">Nucleotide-binding</keyword>
<dbReference type="InterPro" id="IPR003660">
    <property type="entry name" value="HAMP_dom"/>
</dbReference>
<gene>
    <name evidence="18" type="ORF">BDD39_001545</name>
</gene>
<dbReference type="AlphaFoldDB" id="A0A846MIP9"/>
<comment type="subcellular location">
    <subcellularLocation>
        <location evidence="2">Cell membrane</location>
        <topology evidence="2">Multi-pass membrane protein</topology>
    </subcellularLocation>
</comment>
<dbReference type="InterPro" id="IPR036097">
    <property type="entry name" value="HisK_dim/P_sf"/>
</dbReference>
<dbReference type="CDD" id="cd00082">
    <property type="entry name" value="HisKA"/>
    <property type="match status" value="1"/>
</dbReference>
<dbReference type="InterPro" id="IPR003661">
    <property type="entry name" value="HisK_dim/P_dom"/>
</dbReference>
<evidence type="ECO:0000256" key="2">
    <source>
        <dbReference type="ARBA" id="ARBA00004651"/>
    </source>
</evidence>
<comment type="caution">
    <text evidence="18">The sequence shown here is derived from an EMBL/GenBank/DDBJ whole genome shotgun (WGS) entry which is preliminary data.</text>
</comment>
<keyword evidence="12 15" id="KW-1133">Transmembrane helix</keyword>
<dbReference type="Gene3D" id="6.10.340.10">
    <property type="match status" value="1"/>
</dbReference>
<dbReference type="Pfam" id="PF18719">
    <property type="entry name" value="ArlS_N"/>
    <property type="match status" value="1"/>
</dbReference>
<dbReference type="SUPFAM" id="SSF158472">
    <property type="entry name" value="HAMP domain-like"/>
    <property type="match status" value="1"/>
</dbReference>
<dbReference type="Gene3D" id="3.30.565.10">
    <property type="entry name" value="Histidine kinase-like ATPase, C-terminal domain"/>
    <property type="match status" value="1"/>
</dbReference>
<reference evidence="18 19" key="1">
    <citation type="submission" date="2020-03" db="EMBL/GenBank/DDBJ databases">
        <title>Genomic Encyclopedia of Archaeal and Bacterial Type Strains, Phase II (KMG-II): from individual species to whole genera.</title>
        <authorList>
            <person name="Goeker M."/>
        </authorList>
    </citation>
    <scope>NUCLEOTIDE SEQUENCE [LARGE SCALE GENOMIC DNA]</scope>
    <source>
        <strain evidence="18 19">DSM 4749</strain>
    </source>
</reference>
<evidence type="ECO:0000256" key="9">
    <source>
        <dbReference type="ARBA" id="ARBA00022741"/>
    </source>
</evidence>
<dbReference type="FunFam" id="1.10.287.130:FF:000001">
    <property type="entry name" value="Two-component sensor histidine kinase"/>
    <property type="match status" value="1"/>
</dbReference>
<evidence type="ECO:0000256" key="5">
    <source>
        <dbReference type="ARBA" id="ARBA00022475"/>
    </source>
</evidence>
<dbReference type="SMART" id="SM00387">
    <property type="entry name" value="HATPase_c"/>
    <property type="match status" value="1"/>
</dbReference>
<evidence type="ECO:0000256" key="13">
    <source>
        <dbReference type="ARBA" id="ARBA00023012"/>
    </source>
</evidence>
<dbReference type="Gene3D" id="1.10.287.130">
    <property type="match status" value="1"/>
</dbReference>
<dbReference type="CDD" id="cd06225">
    <property type="entry name" value="HAMP"/>
    <property type="match status" value="1"/>
</dbReference>
<dbReference type="InterPro" id="IPR003594">
    <property type="entry name" value="HATPase_dom"/>
</dbReference>
<keyword evidence="11" id="KW-0067">ATP-binding</keyword>
<evidence type="ECO:0000313" key="18">
    <source>
        <dbReference type="EMBL" id="NIK15035.1"/>
    </source>
</evidence>
<dbReference type="Proteomes" id="UP000532769">
    <property type="component" value="Unassembled WGS sequence"/>
</dbReference>
<dbReference type="InterPro" id="IPR036890">
    <property type="entry name" value="HATPase_C_sf"/>
</dbReference>
<dbReference type="SMART" id="SM00304">
    <property type="entry name" value="HAMP"/>
    <property type="match status" value="1"/>
</dbReference>
<evidence type="ECO:0000256" key="15">
    <source>
        <dbReference type="SAM" id="Phobius"/>
    </source>
</evidence>
<keyword evidence="8 15" id="KW-0812">Transmembrane</keyword>
<comment type="catalytic activity">
    <reaction evidence="1">
        <text>ATP + protein L-histidine = ADP + protein N-phospho-L-histidine.</text>
        <dbReference type="EC" id="2.7.13.3"/>
    </reaction>
</comment>
<dbReference type="FunFam" id="3.30.565.10:FF:000006">
    <property type="entry name" value="Sensor histidine kinase WalK"/>
    <property type="match status" value="1"/>
</dbReference>
<feature type="transmembrane region" description="Helical" evidence="15">
    <location>
        <begin position="161"/>
        <end position="185"/>
    </location>
</feature>
<evidence type="ECO:0000256" key="1">
    <source>
        <dbReference type="ARBA" id="ARBA00000085"/>
    </source>
</evidence>
<dbReference type="SMART" id="SM00388">
    <property type="entry name" value="HisKA"/>
    <property type="match status" value="1"/>
</dbReference>
<dbReference type="Pfam" id="PF00512">
    <property type="entry name" value="HisKA"/>
    <property type="match status" value="1"/>
</dbReference>
<dbReference type="InterPro" id="IPR041610">
    <property type="entry name" value="ArlS_N"/>
</dbReference>
<keyword evidence="10" id="KW-0418">Kinase</keyword>
<dbReference type="InterPro" id="IPR005467">
    <property type="entry name" value="His_kinase_dom"/>
</dbReference>
<evidence type="ECO:0000256" key="12">
    <source>
        <dbReference type="ARBA" id="ARBA00022989"/>
    </source>
</evidence>
<keyword evidence="5" id="KW-1003">Cell membrane</keyword>
<dbReference type="EMBL" id="JAASRS010000001">
    <property type="protein sequence ID" value="NIK15035.1"/>
    <property type="molecule type" value="Genomic_DNA"/>
</dbReference>
<evidence type="ECO:0000256" key="11">
    <source>
        <dbReference type="ARBA" id="ARBA00022840"/>
    </source>
</evidence>
<evidence type="ECO:0000256" key="4">
    <source>
        <dbReference type="ARBA" id="ARBA00015735"/>
    </source>
</evidence>
<evidence type="ECO:0000256" key="8">
    <source>
        <dbReference type="ARBA" id="ARBA00022692"/>
    </source>
</evidence>
<evidence type="ECO:0000259" key="17">
    <source>
        <dbReference type="PROSITE" id="PS50885"/>
    </source>
</evidence>
<dbReference type="PANTHER" id="PTHR45528">
    <property type="entry name" value="SENSOR HISTIDINE KINASE CPXA"/>
    <property type="match status" value="1"/>
</dbReference>
<dbReference type="PROSITE" id="PS50885">
    <property type="entry name" value="HAMP"/>
    <property type="match status" value="1"/>
</dbReference>
<keyword evidence="13" id="KW-0902">Two-component regulatory system</keyword>
<dbReference type="PROSITE" id="PS50109">
    <property type="entry name" value="HIS_KIN"/>
    <property type="match status" value="1"/>
</dbReference>
<feature type="domain" description="HAMP" evidence="17">
    <location>
        <begin position="186"/>
        <end position="239"/>
    </location>
</feature>
<evidence type="ECO:0000313" key="19">
    <source>
        <dbReference type="Proteomes" id="UP000532769"/>
    </source>
</evidence>
<evidence type="ECO:0000256" key="6">
    <source>
        <dbReference type="ARBA" id="ARBA00022553"/>
    </source>
</evidence>
<keyword evidence="7" id="KW-0808">Transferase</keyword>
<dbReference type="Pfam" id="PF02518">
    <property type="entry name" value="HATPase_c"/>
    <property type="match status" value="1"/>
</dbReference>
<sequence length="464" mass="53570">MKWSSLTRKLPIKWKLTIWSSALLCILFVSYNILQYVVMEKWSINYEKQNSKHQLIELEAFFKEKSIRTPSELKSYAQYFATINEKNQLIRILDDKGKPVLIVSHSVPSSWVKPKRVVSLQYEITYHQQERLLILRSPMTTFAGTIEIVRNMEMFDDFQEAFFFVMVATGIGAIILSFLGGAIIAKQLLVNVQAMTNTVKRIKKNGLNERVPVNDTNDELAQLGKLFNDLMDDLEQSFLQQKQFVEDASHELRTPLTIIKGHLTMLNRWGKNDPNVLNKSLQSSLKEVERLNQLVHELLELSRAESESPDTTEWETVDVSMVIDQVIRNFENVYTDYKFRKIRSESLYINMVARHLEQVLVILLDNAVKYGQENQKEVHVSTYRMQNVAKIEVKDFGIGIPQEEIPYVFHRFYRVDKARSRKQGGNGLGLAIAKRLVEKYGGTISIESKEGQGTTVILTFPVVR</sequence>
<dbReference type="PRINTS" id="PR00344">
    <property type="entry name" value="BCTRLSENSOR"/>
</dbReference>
<protein>
    <recommendedName>
        <fullName evidence="4">Signal transduction histidine-protein kinase ArlS</fullName>
        <ecNumber evidence="3">2.7.13.3</ecNumber>
    </recommendedName>
</protein>
<dbReference type="EC" id="2.7.13.3" evidence="3"/>
<organism evidence="18 19">
    <name type="scientific">Saccharococcus thermophilus</name>
    <dbReference type="NCBI Taxonomy" id="29396"/>
    <lineage>
        <taxon>Bacteria</taxon>
        <taxon>Bacillati</taxon>
        <taxon>Bacillota</taxon>
        <taxon>Bacilli</taxon>
        <taxon>Bacillales</taxon>
        <taxon>Anoxybacillaceae</taxon>
        <taxon>Saccharococcus</taxon>
    </lineage>
</organism>
<keyword evidence="14 15" id="KW-0472">Membrane</keyword>
<evidence type="ECO:0000256" key="3">
    <source>
        <dbReference type="ARBA" id="ARBA00012438"/>
    </source>
</evidence>
<feature type="domain" description="Histidine kinase" evidence="16">
    <location>
        <begin position="247"/>
        <end position="464"/>
    </location>
</feature>
<evidence type="ECO:0000256" key="10">
    <source>
        <dbReference type="ARBA" id="ARBA00022777"/>
    </source>
</evidence>
<dbReference type="RefSeq" id="WP_166909626.1">
    <property type="nucleotide sequence ID" value="NZ_JAASRS010000001.1"/>
</dbReference>
<dbReference type="GO" id="GO:0005524">
    <property type="term" value="F:ATP binding"/>
    <property type="evidence" value="ECO:0007669"/>
    <property type="project" value="UniProtKB-KW"/>
</dbReference>